<evidence type="ECO:0000313" key="1">
    <source>
        <dbReference type="EMBL" id="SDN94636.1"/>
    </source>
</evidence>
<dbReference type="RefSeq" id="WP_093857817.1">
    <property type="nucleotide sequence ID" value="NZ_BJVZ01000014.1"/>
</dbReference>
<dbReference type="AlphaFoldDB" id="A0A1H0FJ43"/>
<dbReference type="OrthoDB" id="9810452at2"/>
<sequence>MSSSDEIRWKQFFENFEKVFKLLESYKEYMFENELEKAGYIHFYEMTMEHANKVVYAYLNAKGITVETPRQAIKEMDKLNMLNDQRVWFKAQNRKNLPFYIHNDELANELVNDIDHTYLPELKAFYTTLSEFV</sequence>
<dbReference type="InterPro" id="IPR010235">
    <property type="entry name" value="HepT"/>
</dbReference>
<protein>
    <submittedName>
        <fullName evidence="1">Nucleotidyltransferase substrate binding protein, HI0074 family</fullName>
    </submittedName>
</protein>
<proteinExistence type="predicted"/>
<dbReference type="Pfam" id="PF08780">
    <property type="entry name" value="NTase_sub_bind"/>
    <property type="match status" value="1"/>
</dbReference>
<dbReference type="STRING" id="237069.SAMN05216498_0275"/>
<dbReference type="EMBL" id="FNIG01000012">
    <property type="protein sequence ID" value="SDN94636.1"/>
    <property type="molecule type" value="Genomic_DNA"/>
</dbReference>
<dbReference type="Proteomes" id="UP000199334">
    <property type="component" value="Unassembled WGS sequence"/>
</dbReference>
<evidence type="ECO:0000313" key="2">
    <source>
        <dbReference type="Proteomes" id="UP000199334"/>
    </source>
</evidence>
<dbReference type="SUPFAM" id="SSF81593">
    <property type="entry name" value="Nucleotidyltransferase substrate binding subunit/domain"/>
    <property type="match status" value="1"/>
</dbReference>
<dbReference type="GO" id="GO:0016740">
    <property type="term" value="F:transferase activity"/>
    <property type="evidence" value="ECO:0007669"/>
    <property type="project" value="UniProtKB-KW"/>
</dbReference>
<dbReference type="NCBIfam" id="TIGR01987">
    <property type="entry name" value="HI0074"/>
    <property type="match status" value="1"/>
</dbReference>
<gene>
    <name evidence="1" type="ORF">SAMN05216498_0275</name>
</gene>
<accession>A0A1H0FJ43</accession>
<dbReference type="Gene3D" id="1.20.120.330">
    <property type="entry name" value="Nucleotidyltransferases domain 2"/>
    <property type="match status" value="1"/>
</dbReference>
<keyword evidence="1" id="KW-0808">Transferase</keyword>
<keyword evidence="2" id="KW-1185">Reference proteome</keyword>
<organism evidence="1 2">
    <name type="scientific">Tenuibacillus multivorans</name>
    <dbReference type="NCBI Taxonomy" id="237069"/>
    <lineage>
        <taxon>Bacteria</taxon>
        <taxon>Bacillati</taxon>
        <taxon>Bacillota</taxon>
        <taxon>Bacilli</taxon>
        <taxon>Bacillales</taxon>
        <taxon>Bacillaceae</taxon>
        <taxon>Tenuibacillus</taxon>
    </lineage>
</organism>
<name>A0A1H0FJ43_9BACI</name>
<reference evidence="1 2" key="1">
    <citation type="submission" date="2016-10" db="EMBL/GenBank/DDBJ databases">
        <authorList>
            <person name="de Groot N.N."/>
        </authorList>
    </citation>
    <scope>NUCLEOTIDE SEQUENCE [LARGE SCALE GENOMIC DNA]</scope>
    <source>
        <strain evidence="1 2">CGMCC 1.3442</strain>
    </source>
</reference>